<sequence>MEDDRPRDGHRDGLLLGVAAYGLWGAFPLFFPLLRPAGALEILAHRMVWSLVTMLLLVALLGKISALRAIVVDPRTRSLLVVAALTITVNWAVFIYGVNAGRVVETSLGYFVNPLVTVLIGVLLLRERLRPGQWLAVGVGGVAVAVLTWDYGRPPWVALALAVSFGTYGLAKKRADVGAVESLAFETAVVSPLAVGYLVWLGATGAGTFTTEGVAHALLLASAGLVTAVPLICFSAAATRIPMVSLGLLQYLTPVLQFAVGVLVVGEDMPPGRWAGFALVWLALAVFTVESLRHRREVLATRRADVRDATV</sequence>
<accession>A0ABX8EMG6</accession>
<evidence type="ECO:0000256" key="1">
    <source>
        <dbReference type="ARBA" id="ARBA00004651"/>
    </source>
</evidence>
<feature type="transmembrane region" description="Helical" evidence="8">
    <location>
        <begin position="272"/>
        <end position="292"/>
    </location>
</feature>
<feature type="domain" description="EamA" evidence="9">
    <location>
        <begin position="13"/>
        <end position="148"/>
    </location>
</feature>
<organism evidence="10 11">
    <name type="scientific">Nocardioides aquaticus</name>
    <dbReference type="NCBI Taxonomy" id="160826"/>
    <lineage>
        <taxon>Bacteria</taxon>
        <taxon>Bacillati</taxon>
        <taxon>Actinomycetota</taxon>
        <taxon>Actinomycetes</taxon>
        <taxon>Propionibacteriales</taxon>
        <taxon>Nocardioidaceae</taxon>
        <taxon>Nocardioides</taxon>
    </lineage>
</organism>
<dbReference type="RefSeq" id="WP_246535696.1">
    <property type="nucleotide sequence ID" value="NZ_BAAAHS010000225.1"/>
</dbReference>
<feature type="transmembrane region" description="Helical" evidence="8">
    <location>
        <begin position="108"/>
        <end position="125"/>
    </location>
</feature>
<feature type="transmembrane region" description="Helical" evidence="8">
    <location>
        <begin position="12"/>
        <end position="34"/>
    </location>
</feature>
<dbReference type="InterPro" id="IPR004626">
    <property type="entry name" value="RarD"/>
</dbReference>
<dbReference type="EMBL" id="CP075371">
    <property type="protein sequence ID" value="QVT81696.1"/>
    <property type="molecule type" value="Genomic_DNA"/>
</dbReference>
<keyword evidence="6 8" id="KW-1133">Transmembrane helix</keyword>
<feature type="transmembrane region" description="Helical" evidence="8">
    <location>
        <begin position="215"/>
        <end position="236"/>
    </location>
</feature>
<gene>
    <name evidence="10" type="primary">rarD</name>
    <name evidence="10" type="ORF">ENKNEFLB_04113</name>
</gene>
<dbReference type="Proteomes" id="UP000679307">
    <property type="component" value="Chromosome"/>
</dbReference>
<dbReference type="InterPro" id="IPR000620">
    <property type="entry name" value="EamA_dom"/>
</dbReference>
<evidence type="ECO:0000256" key="2">
    <source>
        <dbReference type="ARBA" id="ARBA00007362"/>
    </source>
</evidence>
<evidence type="ECO:0000256" key="4">
    <source>
        <dbReference type="ARBA" id="ARBA00022475"/>
    </source>
</evidence>
<comment type="subcellular location">
    <subcellularLocation>
        <location evidence="1">Cell membrane</location>
        <topology evidence="1">Multi-pass membrane protein</topology>
    </subcellularLocation>
</comment>
<keyword evidence="7 8" id="KW-0472">Membrane</keyword>
<feature type="transmembrane region" description="Helical" evidence="8">
    <location>
        <begin position="132"/>
        <end position="149"/>
    </location>
</feature>
<comment type="similarity">
    <text evidence="2">Belongs to the EamA transporter family.</text>
</comment>
<keyword evidence="11" id="KW-1185">Reference proteome</keyword>
<evidence type="ECO:0000259" key="9">
    <source>
        <dbReference type="Pfam" id="PF00892"/>
    </source>
</evidence>
<evidence type="ECO:0000256" key="5">
    <source>
        <dbReference type="ARBA" id="ARBA00022692"/>
    </source>
</evidence>
<keyword evidence="5 8" id="KW-0812">Transmembrane</keyword>
<dbReference type="PANTHER" id="PTHR22911">
    <property type="entry name" value="ACYL-MALONYL CONDENSING ENZYME-RELATED"/>
    <property type="match status" value="1"/>
</dbReference>
<evidence type="ECO:0000313" key="11">
    <source>
        <dbReference type="Proteomes" id="UP000679307"/>
    </source>
</evidence>
<dbReference type="Pfam" id="PF00892">
    <property type="entry name" value="EamA"/>
    <property type="match status" value="1"/>
</dbReference>
<feature type="transmembrane region" description="Helical" evidence="8">
    <location>
        <begin position="46"/>
        <end position="66"/>
    </location>
</feature>
<evidence type="ECO:0000256" key="6">
    <source>
        <dbReference type="ARBA" id="ARBA00022989"/>
    </source>
</evidence>
<evidence type="ECO:0000313" key="10">
    <source>
        <dbReference type="EMBL" id="QVT81696.1"/>
    </source>
</evidence>
<evidence type="ECO:0000256" key="8">
    <source>
        <dbReference type="SAM" id="Phobius"/>
    </source>
</evidence>
<feature type="transmembrane region" description="Helical" evidence="8">
    <location>
        <begin position="248"/>
        <end position="266"/>
    </location>
</feature>
<feature type="transmembrane region" description="Helical" evidence="8">
    <location>
        <begin position="78"/>
        <end position="96"/>
    </location>
</feature>
<keyword evidence="3" id="KW-0813">Transport</keyword>
<evidence type="ECO:0000256" key="7">
    <source>
        <dbReference type="ARBA" id="ARBA00023136"/>
    </source>
</evidence>
<protein>
    <submittedName>
        <fullName evidence="10">Protein RarD</fullName>
    </submittedName>
</protein>
<evidence type="ECO:0000256" key="3">
    <source>
        <dbReference type="ARBA" id="ARBA00022448"/>
    </source>
</evidence>
<feature type="transmembrane region" description="Helical" evidence="8">
    <location>
        <begin position="183"/>
        <end position="203"/>
    </location>
</feature>
<reference evidence="10 11" key="1">
    <citation type="submission" date="2021-05" db="EMBL/GenBank/DDBJ databases">
        <title>Complete genome of Nocardioides aquaticus KCTC 9944T isolated from meromictic and hypersaline Ekho Lake, Antarctica.</title>
        <authorList>
            <person name="Hwang K."/>
            <person name="Kim K.M."/>
            <person name="Choe H."/>
        </authorList>
    </citation>
    <scope>NUCLEOTIDE SEQUENCE [LARGE SCALE GENOMIC DNA]</scope>
    <source>
        <strain evidence="10 11">KCTC 9944</strain>
    </source>
</reference>
<name>A0ABX8EMG6_9ACTN</name>
<proteinExistence type="inferred from homology"/>
<keyword evidence="4" id="KW-1003">Cell membrane</keyword>
<dbReference type="PANTHER" id="PTHR22911:SF137">
    <property type="entry name" value="SOLUTE CARRIER FAMILY 35 MEMBER G2-RELATED"/>
    <property type="match status" value="1"/>
</dbReference>
<dbReference type="NCBIfam" id="TIGR00688">
    <property type="entry name" value="rarD"/>
    <property type="match status" value="1"/>
</dbReference>
<feature type="transmembrane region" description="Helical" evidence="8">
    <location>
        <begin position="155"/>
        <end position="171"/>
    </location>
</feature>